<keyword evidence="4" id="KW-1185">Reference proteome</keyword>
<comment type="caution">
    <text evidence="3">The sequence shown here is derived from an EMBL/GenBank/DDBJ whole genome shotgun (WGS) entry which is preliminary data.</text>
</comment>
<evidence type="ECO:0000313" key="3">
    <source>
        <dbReference type="EMBL" id="MET3613597.1"/>
    </source>
</evidence>
<feature type="domain" description="Phosphatidic acid phosphatase type 2/haloperoxidase" evidence="2">
    <location>
        <begin position="309"/>
        <end position="435"/>
    </location>
</feature>
<feature type="chain" id="PRO_5047065129" description="Phosphatidic acid phosphatase type 2/haloperoxidase domain-containing protein" evidence="1">
    <location>
        <begin position="30"/>
        <end position="440"/>
    </location>
</feature>
<dbReference type="EMBL" id="JBEPMB010000002">
    <property type="protein sequence ID" value="MET3613597.1"/>
    <property type="molecule type" value="Genomic_DNA"/>
</dbReference>
<dbReference type="PANTHER" id="PTHR34599">
    <property type="entry name" value="PEROXIDASE-RELATED"/>
    <property type="match status" value="1"/>
</dbReference>
<evidence type="ECO:0000313" key="4">
    <source>
        <dbReference type="Proteomes" id="UP001549047"/>
    </source>
</evidence>
<dbReference type="Proteomes" id="UP001549047">
    <property type="component" value="Unassembled WGS sequence"/>
</dbReference>
<dbReference type="Gene3D" id="1.10.606.20">
    <property type="match status" value="1"/>
</dbReference>
<keyword evidence="1" id="KW-0732">Signal</keyword>
<accession>A0ABV2IYL7</accession>
<dbReference type="PANTHER" id="PTHR34599:SF1">
    <property type="entry name" value="PHOSPHATIDIC ACID PHOSPHATASE TYPE 2_HALOPEROXIDASE DOMAIN-CONTAINING PROTEIN"/>
    <property type="match status" value="1"/>
</dbReference>
<dbReference type="InterPro" id="IPR052559">
    <property type="entry name" value="V-haloperoxidase"/>
</dbReference>
<feature type="signal peptide" evidence="1">
    <location>
        <begin position="1"/>
        <end position="29"/>
    </location>
</feature>
<reference evidence="3 4" key="1">
    <citation type="submission" date="2024-06" db="EMBL/GenBank/DDBJ databases">
        <title>Genomic Encyclopedia of Type Strains, Phase IV (KMG-IV): sequencing the most valuable type-strain genomes for metagenomic binning, comparative biology and taxonomic classification.</title>
        <authorList>
            <person name="Goeker M."/>
        </authorList>
    </citation>
    <scope>NUCLEOTIDE SEQUENCE [LARGE SCALE GENOMIC DNA]</scope>
    <source>
        <strain evidence="3 4">DSM 29780</strain>
    </source>
</reference>
<dbReference type="RefSeq" id="WP_354556123.1">
    <property type="nucleotide sequence ID" value="NZ_JBEPMB010000002.1"/>
</dbReference>
<evidence type="ECO:0000259" key="2">
    <source>
        <dbReference type="Pfam" id="PF01569"/>
    </source>
</evidence>
<organism evidence="3 4">
    <name type="scientific">Rhizobium aquaticum</name>
    <dbReference type="NCBI Taxonomy" id="1549636"/>
    <lineage>
        <taxon>Bacteria</taxon>
        <taxon>Pseudomonadati</taxon>
        <taxon>Pseudomonadota</taxon>
        <taxon>Alphaproteobacteria</taxon>
        <taxon>Hyphomicrobiales</taxon>
        <taxon>Rhizobiaceae</taxon>
        <taxon>Rhizobium/Agrobacterium group</taxon>
        <taxon>Rhizobium</taxon>
    </lineage>
</organism>
<sequence length="440" mass="48085">MSVLIRRAILGLVFVFSCLLSLAAAPAQAATPPQEVVTGWYKLILELVRHTSNYSPPVAARSFGYIGVTAYEAVASGSDNLQSLAGQLNGLKSLPAREKGVAYDDAVILNTVMEFSVTHFFDRTGPTGQHVMKKMAAKMDEKVSAGLAADVIARSRDYGQKLSQAVFDWSSTDGGASVENMGFPLEYKVSDKPGHWVPTSLIRQQQAPLLPDWGKMRPFAMPTGSSCRLPEPPDYSEKPDSAFYKDANEVYTTVKTLTDEQRTIARFWSDDPMLSPTPPGHWINIALIVLDQKKADLPTTVDTLARLGIALSDAFIGCWDAKFVFDLIRPITYIKKVIDPKWDALLITPPFPEYPSGHSTQSGAAASAMTHIFGDALAFDDSTHEADGIKPRHFANFRAAAEEAAISRLYGGIHFRPAIERGLTQGECIANYVNALKTKK</sequence>
<dbReference type="InterPro" id="IPR036938">
    <property type="entry name" value="PAP2/HPO_sf"/>
</dbReference>
<dbReference type="SUPFAM" id="SSF48317">
    <property type="entry name" value="Acid phosphatase/Vanadium-dependent haloperoxidase"/>
    <property type="match status" value="1"/>
</dbReference>
<protein>
    <recommendedName>
        <fullName evidence="2">Phosphatidic acid phosphatase type 2/haloperoxidase domain-containing protein</fullName>
    </recommendedName>
</protein>
<gene>
    <name evidence="3" type="ORF">ABID16_001926</name>
</gene>
<evidence type="ECO:0000256" key="1">
    <source>
        <dbReference type="SAM" id="SignalP"/>
    </source>
</evidence>
<proteinExistence type="predicted"/>
<dbReference type="CDD" id="cd03398">
    <property type="entry name" value="PAP2_haloperoxidase"/>
    <property type="match status" value="1"/>
</dbReference>
<name>A0ABV2IYL7_9HYPH</name>
<dbReference type="Pfam" id="PF01569">
    <property type="entry name" value="PAP2"/>
    <property type="match status" value="1"/>
</dbReference>
<dbReference type="PROSITE" id="PS51257">
    <property type="entry name" value="PROKAR_LIPOPROTEIN"/>
    <property type="match status" value="1"/>
</dbReference>
<dbReference type="InterPro" id="IPR000326">
    <property type="entry name" value="PAP2/HPO"/>
</dbReference>